<keyword evidence="1" id="KW-0812">Transmembrane</keyword>
<dbReference type="Pfam" id="PF08695">
    <property type="entry name" value="Coa1"/>
    <property type="match status" value="1"/>
</dbReference>
<feature type="transmembrane region" description="Helical" evidence="1">
    <location>
        <begin position="23"/>
        <end position="47"/>
    </location>
</feature>
<sequence length="144" mass="16312">MNQSEANQLQEPQKSWWQRNWKWFVPTGCFTLLALVSVFVVIVYFSVASAMKQAEPFIDGFKNAMTNSYVIESLGEPIELGEVTEEDIVIGKEAESVDIYFSVKGSKSEGTVHVVGKKLNGEWQYSEMSIYIEATEETIDLLEE</sequence>
<dbReference type="RefSeq" id="WP_160130491.1">
    <property type="nucleotide sequence ID" value="NZ_CP019288.1"/>
</dbReference>
<evidence type="ECO:0008006" key="4">
    <source>
        <dbReference type="Google" id="ProtNLM"/>
    </source>
</evidence>
<reference evidence="2 3" key="1">
    <citation type="journal article" date="2013" name="Int. J. Syst. Evol. Microbiol.">
        <title>Kordia antarctica sp. nov., isolated from Antarctic seawater.</title>
        <authorList>
            <person name="Baek K."/>
            <person name="Choi A."/>
            <person name="Kang I."/>
            <person name="Lee K."/>
            <person name="Cho J.C."/>
        </authorList>
    </citation>
    <scope>NUCLEOTIDE SEQUENCE [LARGE SCALE GENOMIC DNA]</scope>
    <source>
        <strain evidence="2 3">IMCC3317</strain>
    </source>
</reference>
<keyword evidence="3" id="KW-1185">Reference proteome</keyword>
<dbReference type="Proteomes" id="UP000464657">
    <property type="component" value="Chromosome"/>
</dbReference>
<dbReference type="AlphaFoldDB" id="A0A7L4ZN47"/>
<dbReference type="EMBL" id="CP019288">
    <property type="protein sequence ID" value="QHI37907.1"/>
    <property type="molecule type" value="Genomic_DNA"/>
</dbReference>
<evidence type="ECO:0000256" key="1">
    <source>
        <dbReference type="SAM" id="Phobius"/>
    </source>
</evidence>
<dbReference type="OrthoDB" id="1178263at2"/>
<evidence type="ECO:0000313" key="2">
    <source>
        <dbReference type="EMBL" id="QHI37907.1"/>
    </source>
</evidence>
<proteinExistence type="predicted"/>
<name>A0A7L4ZN47_9FLAO</name>
<keyword evidence="1" id="KW-0472">Membrane</keyword>
<dbReference type="KEGG" id="kan:IMCC3317_32900"/>
<gene>
    <name evidence="2" type="ORF">IMCC3317_32900</name>
</gene>
<evidence type="ECO:0000313" key="3">
    <source>
        <dbReference type="Proteomes" id="UP000464657"/>
    </source>
</evidence>
<dbReference type="InterPro" id="IPR014807">
    <property type="entry name" value="Coa1"/>
</dbReference>
<accession>A0A7L4ZN47</accession>
<protein>
    <recommendedName>
        <fullName evidence="4">Cytochrome oxidase complex assembly protein 1</fullName>
    </recommendedName>
</protein>
<keyword evidence="1" id="KW-1133">Transmembrane helix</keyword>
<organism evidence="2 3">
    <name type="scientific">Kordia antarctica</name>
    <dbReference type="NCBI Taxonomy" id="1218801"/>
    <lineage>
        <taxon>Bacteria</taxon>
        <taxon>Pseudomonadati</taxon>
        <taxon>Bacteroidota</taxon>
        <taxon>Flavobacteriia</taxon>
        <taxon>Flavobacteriales</taxon>
        <taxon>Flavobacteriaceae</taxon>
        <taxon>Kordia</taxon>
    </lineage>
</organism>